<dbReference type="EMBL" id="JAJFAZ020000002">
    <property type="protein sequence ID" value="KAI5344285.1"/>
    <property type="molecule type" value="Genomic_DNA"/>
</dbReference>
<dbReference type="InterPro" id="IPR044730">
    <property type="entry name" value="RNase_H-like_dom_plant"/>
</dbReference>
<dbReference type="GO" id="GO:0004523">
    <property type="term" value="F:RNA-DNA hybrid ribonuclease activity"/>
    <property type="evidence" value="ECO:0007669"/>
    <property type="project" value="InterPro"/>
</dbReference>
<keyword evidence="1" id="KW-0812">Transmembrane</keyword>
<evidence type="ECO:0000259" key="2">
    <source>
        <dbReference type="Pfam" id="PF13456"/>
    </source>
</evidence>
<keyword evidence="1" id="KW-0472">Membrane</keyword>
<dbReference type="PANTHER" id="PTHR47074:SF73">
    <property type="entry name" value="OS04G0448401 PROTEIN"/>
    <property type="match status" value="1"/>
</dbReference>
<reference evidence="3 4" key="1">
    <citation type="journal article" date="2022" name="G3 (Bethesda)">
        <title>Whole-genome sequence and methylome profiling of the almond [Prunus dulcis (Mill.) D.A. Webb] cultivar 'Nonpareil'.</title>
        <authorList>
            <person name="D'Amico-Willman K.M."/>
            <person name="Ouma W.Z."/>
            <person name="Meulia T."/>
            <person name="Sideli G.M."/>
            <person name="Gradziel T.M."/>
            <person name="Fresnedo-Ramirez J."/>
        </authorList>
    </citation>
    <scope>NUCLEOTIDE SEQUENCE [LARGE SCALE GENOMIC DNA]</scope>
    <source>
        <strain evidence="3">Clone GOH B32 T37-40</strain>
    </source>
</reference>
<evidence type="ECO:0000256" key="1">
    <source>
        <dbReference type="SAM" id="Phobius"/>
    </source>
</evidence>
<feature type="domain" description="RNase H type-1" evidence="2">
    <location>
        <begin position="164"/>
        <end position="284"/>
    </location>
</feature>
<dbReference type="InterPro" id="IPR052929">
    <property type="entry name" value="RNase_H-like_EbsB-rel"/>
</dbReference>
<accession>A0AAD4WIS9</accession>
<organism evidence="3 4">
    <name type="scientific">Prunus dulcis</name>
    <name type="common">Almond</name>
    <name type="synonym">Amygdalus dulcis</name>
    <dbReference type="NCBI Taxonomy" id="3755"/>
    <lineage>
        <taxon>Eukaryota</taxon>
        <taxon>Viridiplantae</taxon>
        <taxon>Streptophyta</taxon>
        <taxon>Embryophyta</taxon>
        <taxon>Tracheophyta</taxon>
        <taxon>Spermatophyta</taxon>
        <taxon>Magnoliopsida</taxon>
        <taxon>eudicotyledons</taxon>
        <taxon>Gunneridae</taxon>
        <taxon>Pentapetalae</taxon>
        <taxon>rosids</taxon>
        <taxon>fabids</taxon>
        <taxon>Rosales</taxon>
        <taxon>Rosaceae</taxon>
        <taxon>Amygdaloideae</taxon>
        <taxon>Amygdaleae</taxon>
        <taxon>Prunus</taxon>
    </lineage>
</organism>
<name>A0AAD4WIS9_PRUDU</name>
<dbReference type="AlphaFoldDB" id="A0AAD4WIS9"/>
<evidence type="ECO:0000313" key="4">
    <source>
        <dbReference type="Proteomes" id="UP001054821"/>
    </source>
</evidence>
<proteinExistence type="predicted"/>
<feature type="transmembrane region" description="Helical" evidence="1">
    <location>
        <begin position="335"/>
        <end position="359"/>
    </location>
</feature>
<keyword evidence="1" id="KW-1133">Transmembrane helix</keyword>
<dbReference type="GO" id="GO:0003676">
    <property type="term" value="F:nucleic acid binding"/>
    <property type="evidence" value="ECO:0007669"/>
    <property type="project" value="InterPro"/>
</dbReference>
<dbReference type="InterPro" id="IPR036397">
    <property type="entry name" value="RNaseH_sf"/>
</dbReference>
<dbReference type="InterPro" id="IPR002156">
    <property type="entry name" value="RNaseH_domain"/>
</dbReference>
<keyword evidence="4" id="KW-1185">Reference proteome</keyword>
<dbReference type="Pfam" id="PF13456">
    <property type="entry name" value="RVT_3"/>
    <property type="match status" value="1"/>
</dbReference>
<dbReference type="Gene3D" id="3.30.420.10">
    <property type="entry name" value="Ribonuclease H-like superfamily/Ribonuclease H"/>
    <property type="match status" value="1"/>
</dbReference>
<comment type="caution">
    <text evidence="3">The sequence shown here is derived from an EMBL/GenBank/DDBJ whole genome shotgun (WGS) entry which is preliminary data.</text>
</comment>
<dbReference type="Proteomes" id="UP001054821">
    <property type="component" value="Chromosome 2"/>
</dbReference>
<gene>
    <name evidence="3" type="ORF">L3X38_012162</name>
</gene>
<protein>
    <recommendedName>
        <fullName evidence="2">RNase H type-1 domain-containing protein</fullName>
    </recommendedName>
</protein>
<dbReference type="CDD" id="cd06222">
    <property type="entry name" value="RNase_H_like"/>
    <property type="match status" value="1"/>
</dbReference>
<dbReference type="InterPro" id="IPR012337">
    <property type="entry name" value="RNaseH-like_sf"/>
</dbReference>
<dbReference type="SUPFAM" id="SSF53098">
    <property type="entry name" value="Ribonuclease H-like"/>
    <property type="match status" value="1"/>
</dbReference>
<evidence type="ECO:0000313" key="3">
    <source>
        <dbReference type="EMBL" id="KAI5344285.1"/>
    </source>
</evidence>
<dbReference type="PANTHER" id="PTHR47074">
    <property type="entry name" value="BNAC02G40300D PROTEIN"/>
    <property type="match status" value="1"/>
</dbReference>
<sequence length="360" mass="40523">MMGPTHLEKGNQKEEDFFLSWLATNKVEKEKFVLFTLLPEGDKLLATCTNLNKQNSKRSQKTSIHKLKDHVCCCLELRRRDQQPSYKSSGGDIFRPLIWKDRCKAVLEHISPSPARTTHAASITINEFLGSLDHGRHQTEHPTLSNDNQQQLWNPPASPFVKVNVDASWNPNSKRVGIGILIRNTHGDFIKGSSIPSVANSAIEAEAQACLEGCKLAAEMGFRQVTFESDCKEIISPLKGPLSNGRWEIYPILSTVRDVLNCFQTYVWTWIPRTANQAADHLAMLAISRMSPEVWVNRPPSSLMHILNKDGLPCPPRIMFADVWASRRIRLSYDYVFLLVLLPCSCDVLFLVVSLCLAAL</sequence>